<dbReference type="EMBL" id="JBHSCX010000021">
    <property type="protein sequence ID" value="MFC4364248.1"/>
    <property type="molecule type" value="Genomic_DNA"/>
</dbReference>
<dbReference type="Proteomes" id="UP001595840">
    <property type="component" value="Unassembled WGS sequence"/>
</dbReference>
<dbReference type="PRINTS" id="PR00983">
    <property type="entry name" value="TRNASYNTHCYS"/>
</dbReference>
<feature type="short sequence motif" description="'HIGH' region" evidence="12">
    <location>
        <begin position="31"/>
        <end position="41"/>
    </location>
</feature>
<name>A0ABV8VAK4_9GAMM</name>
<feature type="domain" description="Cysteinyl-tRNA synthetase class Ia DALR" evidence="13">
    <location>
        <begin position="341"/>
        <end position="399"/>
    </location>
</feature>
<evidence type="ECO:0000256" key="11">
    <source>
        <dbReference type="ARBA" id="ARBA00023146"/>
    </source>
</evidence>
<dbReference type="Pfam" id="PF09190">
    <property type="entry name" value="DALR_2"/>
    <property type="match status" value="1"/>
</dbReference>
<protein>
    <recommendedName>
        <fullName evidence="12">Cysteine--tRNA ligase</fullName>
        <ecNumber evidence="12">6.1.1.16</ecNumber>
    </recommendedName>
    <alternativeName>
        <fullName evidence="12">Cysteinyl-tRNA synthetase</fullName>
        <shortName evidence="12">CysRS</shortName>
    </alternativeName>
</protein>
<feature type="binding site" evidence="12">
    <location>
        <position position="234"/>
    </location>
    <ligand>
        <name>Zn(2+)</name>
        <dbReference type="ChEBI" id="CHEBI:29105"/>
    </ligand>
</feature>
<dbReference type="InterPro" id="IPR014729">
    <property type="entry name" value="Rossmann-like_a/b/a_fold"/>
</dbReference>
<comment type="similarity">
    <text evidence="2 12">Belongs to the class-I aminoacyl-tRNA synthetase family.</text>
</comment>
<keyword evidence="5 12" id="KW-0436">Ligase</keyword>
<evidence type="ECO:0000256" key="4">
    <source>
        <dbReference type="ARBA" id="ARBA00022490"/>
    </source>
</evidence>
<dbReference type="CDD" id="cd07963">
    <property type="entry name" value="Anticodon_Ia_Cys"/>
    <property type="match status" value="1"/>
</dbReference>
<evidence type="ECO:0000256" key="1">
    <source>
        <dbReference type="ARBA" id="ARBA00004496"/>
    </source>
</evidence>
<evidence type="ECO:0000256" key="12">
    <source>
        <dbReference type="HAMAP-Rule" id="MF_00041"/>
    </source>
</evidence>
<keyword evidence="11 12" id="KW-0030">Aminoacyl-tRNA synthetase</keyword>
<evidence type="ECO:0000256" key="2">
    <source>
        <dbReference type="ARBA" id="ARBA00005594"/>
    </source>
</evidence>
<accession>A0ABV8VAK4</accession>
<feature type="binding site" evidence="12">
    <location>
        <position position="209"/>
    </location>
    <ligand>
        <name>Zn(2+)</name>
        <dbReference type="ChEBI" id="CHEBI:29105"/>
    </ligand>
</feature>
<dbReference type="GO" id="GO:0004817">
    <property type="term" value="F:cysteine-tRNA ligase activity"/>
    <property type="evidence" value="ECO:0007669"/>
    <property type="project" value="UniProtKB-EC"/>
</dbReference>
<dbReference type="Gene3D" id="1.20.120.1910">
    <property type="entry name" value="Cysteine-tRNA ligase, C-terminal anti-codon recognition domain"/>
    <property type="match status" value="1"/>
</dbReference>
<dbReference type="InterPro" id="IPR015803">
    <property type="entry name" value="Cys-tRNA-ligase"/>
</dbReference>
<dbReference type="InterPro" id="IPR032678">
    <property type="entry name" value="tRNA-synt_1_cat_dom"/>
</dbReference>
<dbReference type="PANTHER" id="PTHR10890:SF3">
    <property type="entry name" value="CYSTEINE--TRNA LIGASE, CYTOPLASMIC"/>
    <property type="match status" value="1"/>
</dbReference>
<evidence type="ECO:0000256" key="6">
    <source>
        <dbReference type="ARBA" id="ARBA00022723"/>
    </source>
</evidence>
<comment type="subcellular location">
    <subcellularLocation>
        <location evidence="1 12">Cytoplasm</location>
    </subcellularLocation>
</comment>
<evidence type="ECO:0000256" key="7">
    <source>
        <dbReference type="ARBA" id="ARBA00022741"/>
    </source>
</evidence>
<evidence type="ECO:0000256" key="3">
    <source>
        <dbReference type="ARBA" id="ARBA00011245"/>
    </source>
</evidence>
<evidence type="ECO:0000313" key="15">
    <source>
        <dbReference type="Proteomes" id="UP001595840"/>
    </source>
</evidence>
<feature type="short sequence motif" description="'KMSKS' region" evidence="12">
    <location>
        <begin position="267"/>
        <end position="271"/>
    </location>
</feature>
<gene>
    <name evidence="12 14" type="primary">cysS</name>
    <name evidence="14" type="ORF">ACFOX3_18200</name>
</gene>
<evidence type="ECO:0000313" key="14">
    <source>
        <dbReference type="EMBL" id="MFC4364248.1"/>
    </source>
</evidence>
<evidence type="ECO:0000256" key="10">
    <source>
        <dbReference type="ARBA" id="ARBA00022917"/>
    </source>
</evidence>
<sequence length="458" mass="50759">MSLQVYNSASRKKEVFTPIDPAAVKMYVCGPTVYNLVHIGNARPVVVFDTFYRLLKSLYPSVTYARNITDVDDKIMKVAVEEGVAISVVSSRFAAEYQKDMAALNNLEPDITPYATEHIGEMIAMTEQLVAKGHAYEAQGHVLFAVQSMADYGKLSGRSLEDMLAGARVEVAPYKKYAGDFVLWKPSVDGEPGWDSPFGFGRPGWHLECSAMIEKHFGNTIDVHGGGKDLIFPHHENELAQSCCAHDNEPFVKYWMHNGFVNIDGEKMSKSLGNFRTVRELLESYSGEVIRLALLSAHYRSDMDFSVELLEQSKTNLDSFYTALRAVSDVALIDLDISASKFYAALLDDLNTPLAISELHALSKSLNKANGVERAALKSEFLACASLLGLLQQDPEQWLTQGADGEIEAAEIEALIEARVTAKANKNWARCDEIRDQLKAAGVVLEDSKDGTSWRRER</sequence>
<feature type="binding site" evidence="12">
    <location>
        <position position="270"/>
    </location>
    <ligand>
        <name>ATP</name>
        <dbReference type="ChEBI" id="CHEBI:30616"/>
    </ligand>
</feature>
<dbReference type="SUPFAM" id="SSF47323">
    <property type="entry name" value="Anticodon-binding domain of a subclass of class I aminoacyl-tRNA synthetases"/>
    <property type="match status" value="1"/>
</dbReference>
<comment type="catalytic activity">
    <reaction evidence="12">
        <text>tRNA(Cys) + L-cysteine + ATP = L-cysteinyl-tRNA(Cys) + AMP + diphosphate</text>
        <dbReference type="Rhea" id="RHEA:17773"/>
        <dbReference type="Rhea" id="RHEA-COMP:9661"/>
        <dbReference type="Rhea" id="RHEA-COMP:9679"/>
        <dbReference type="ChEBI" id="CHEBI:30616"/>
        <dbReference type="ChEBI" id="CHEBI:33019"/>
        <dbReference type="ChEBI" id="CHEBI:35235"/>
        <dbReference type="ChEBI" id="CHEBI:78442"/>
        <dbReference type="ChEBI" id="CHEBI:78517"/>
        <dbReference type="ChEBI" id="CHEBI:456215"/>
        <dbReference type="EC" id="6.1.1.16"/>
    </reaction>
</comment>
<dbReference type="InterPro" id="IPR015273">
    <property type="entry name" value="Cys-tRNA-synt_Ia_DALR"/>
</dbReference>
<keyword evidence="6 12" id="KW-0479">Metal-binding</keyword>
<dbReference type="InterPro" id="IPR024909">
    <property type="entry name" value="Cys-tRNA/MSH_ligase"/>
</dbReference>
<dbReference type="NCBIfam" id="TIGR00435">
    <property type="entry name" value="cysS"/>
    <property type="match status" value="1"/>
</dbReference>
<dbReference type="CDD" id="cd00672">
    <property type="entry name" value="CysRS_core"/>
    <property type="match status" value="1"/>
</dbReference>
<keyword evidence="8 12" id="KW-0862">Zinc</keyword>
<feature type="binding site" evidence="12">
    <location>
        <position position="29"/>
    </location>
    <ligand>
        <name>Zn(2+)</name>
        <dbReference type="ChEBI" id="CHEBI:29105"/>
    </ligand>
</feature>
<dbReference type="PANTHER" id="PTHR10890">
    <property type="entry name" value="CYSTEINYL-TRNA SYNTHETASE"/>
    <property type="match status" value="1"/>
</dbReference>
<dbReference type="Pfam" id="PF23493">
    <property type="entry name" value="CysS_C"/>
    <property type="match status" value="1"/>
</dbReference>
<organism evidence="14 15">
    <name type="scientific">Simiduia curdlanivorans</name>
    <dbReference type="NCBI Taxonomy" id="1492769"/>
    <lineage>
        <taxon>Bacteria</taxon>
        <taxon>Pseudomonadati</taxon>
        <taxon>Pseudomonadota</taxon>
        <taxon>Gammaproteobacteria</taxon>
        <taxon>Cellvibrionales</taxon>
        <taxon>Cellvibrionaceae</taxon>
        <taxon>Simiduia</taxon>
    </lineage>
</organism>
<dbReference type="Pfam" id="PF01406">
    <property type="entry name" value="tRNA-synt_1e"/>
    <property type="match status" value="1"/>
</dbReference>
<evidence type="ECO:0000256" key="8">
    <source>
        <dbReference type="ARBA" id="ARBA00022833"/>
    </source>
</evidence>
<proteinExistence type="inferred from homology"/>
<comment type="caution">
    <text evidence="14">The sequence shown here is derived from an EMBL/GenBank/DDBJ whole genome shotgun (WGS) entry which is preliminary data.</text>
</comment>
<feature type="binding site" evidence="12">
    <location>
        <position position="238"/>
    </location>
    <ligand>
        <name>Zn(2+)</name>
        <dbReference type="ChEBI" id="CHEBI:29105"/>
    </ligand>
</feature>
<evidence type="ECO:0000256" key="5">
    <source>
        <dbReference type="ARBA" id="ARBA00022598"/>
    </source>
</evidence>
<dbReference type="SMART" id="SM00840">
    <property type="entry name" value="DALR_2"/>
    <property type="match status" value="1"/>
</dbReference>
<keyword evidence="15" id="KW-1185">Reference proteome</keyword>
<keyword evidence="4 12" id="KW-0963">Cytoplasm</keyword>
<dbReference type="Gene3D" id="3.40.50.620">
    <property type="entry name" value="HUPs"/>
    <property type="match status" value="1"/>
</dbReference>
<dbReference type="EC" id="6.1.1.16" evidence="12"/>
<evidence type="ECO:0000259" key="13">
    <source>
        <dbReference type="SMART" id="SM00840"/>
    </source>
</evidence>
<keyword evidence="7 12" id="KW-0547">Nucleotide-binding</keyword>
<evidence type="ECO:0000256" key="9">
    <source>
        <dbReference type="ARBA" id="ARBA00022840"/>
    </source>
</evidence>
<keyword evidence="10 12" id="KW-0648">Protein biosynthesis</keyword>
<comment type="cofactor">
    <cofactor evidence="12">
        <name>Zn(2+)</name>
        <dbReference type="ChEBI" id="CHEBI:29105"/>
    </cofactor>
    <text evidence="12">Binds 1 zinc ion per subunit.</text>
</comment>
<dbReference type="RefSeq" id="WP_290262427.1">
    <property type="nucleotide sequence ID" value="NZ_JAUFQG010000004.1"/>
</dbReference>
<reference evidence="15" key="1">
    <citation type="journal article" date="2019" name="Int. J. Syst. Evol. Microbiol.">
        <title>The Global Catalogue of Microorganisms (GCM) 10K type strain sequencing project: providing services to taxonomists for standard genome sequencing and annotation.</title>
        <authorList>
            <consortium name="The Broad Institute Genomics Platform"/>
            <consortium name="The Broad Institute Genome Sequencing Center for Infectious Disease"/>
            <person name="Wu L."/>
            <person name="Ma J."/>
        </authorList>
    </citation>
    <scope>NUCLEOTIDE SEQUENCE [LARGE SCALE GENOMIC DNA]</scope>
    <source>
        <strain evidence="15">CECT 8570</strain>
    </source>
</reference>
<dbReference type="SUPFAM" id="SSF52374">
    <property type="entry name" value="Nucleotidylyl transferase"/>
    <property type="match status" value="1"/>
</dbReference>
<keyword evidence="9 12" id="KW-0067">ATP-binding</keyword>
<dbReference type="InterPro" id="IPR009080">
    <property type="entry name" value="tRNAsynth_Ia_anticodon-bd"/>
</dbReference>
<dbReference type="HAMAP" id="MF_00041">
    <property type="entry name" value="Cys_tRNA_synth"/>
    <property type="match status" value="1"/>
</dbReference>
<dbReference type="InterPro" id="IPR056411">
    <property type="entry name" value="CysS_C"/>
</dbReference>
<comment type="subunit">
    <text evidence="3 12">Monomer.</text>
</comment>